<evidence type="ECO:0000256" key="1">
    <source>
        <dbReference type="ARBA" id="ARBA00023015"/>
    </source>
</evidence>
<evidence type="ECO:0000256" key="2">
    <source>
        <dbReference type="ARBA" id="ARBA00023125"/>
    </source>
</evidence>
<dbReference type="Pfam" id="PF12833">
    <property type="entry name" value="HTH_18"/>
    <property type="match status" value="1"/>
</dbReference>
<dbReference type="EMBL" id="AP024329">
    <property type="protein sequence ID" value="BCQ33423.1"/>
    <property type="molecule type" value="Genomic_DNA"/>
</dbReference>
<evidence type="ECO:0000313" key="6">
    <source>
        <dbReference type="Proteomes" id="UP000677515"/>
    </source>
</evidence>
<evidence type="ECO:0000313" key="5">
    <source>
        <dbReference type="EMBL" id="BCQ33423.1"/>
    </source>
</evidence>
<dbReference type="RefSeq" id="WP_133843633.1">
    <property type="nucleotide sequence ID" value="NZ_AP024329.1"/>
</dbReference>
<gene>
    <name evidence="5" type="ORF">ERHA53_07660</name>
</gene>
<keyword evidence="2" id="KW-0238">DNA-binding</keyword>
<organism evidence="5 6">
    <name type="scientific">Erwinia rhapontici</name>
    <name type="common">Pectobacterium rhapontici</name>
    <dbReference type="NCBI Taxonomy" id="55212"/>
    <lineage>
        <taxon>Bacteria</taxon>
        <taxon>Pseudomonadati</taxon>
        <taxon>Pseudomonadota</taxon>
        <taxon>Gammaproteobacteria</taxon>
        <taxon>Enterobacterales</taxon>
        <taxon>Erwiniaceae</taxon>
        <taxon>Erwinia</taxon>
    </lineage>
</organism>
<dbReference type="PRINTS" id="PR00032">
    <property type="entry name" value="HTHARAC"/>
</dbReference>
<dbReference type="InterPro" id="IPR035418">
    <property type="entry name" value="AraC-bd_2"/>
</dbReference>
<dbReference type="InterPro" id="IPR050204">
    <property type="entry name" value="AraC_XylS_family_regulators"/>
</dbReference>
<reference evidence="5 6" key="1">
    <citation type="submission" date="2021-01" db="EMBL/GenBank/DDBJ databases">
        <title>Complete genome sequence of Erwinia rhapontici MAFF 311153.</title>
        <authorList>
            <person name="Morohoshi T."/>
            <person name="Someya N."/>
        </authorList>
    </citation>
    <scope>NUCLEOTIDE SEQUENCE [LARGE SCALE GENOMIC DNA]</scope>
    <source>
        <strain evidence="5 6">MAFF 311153</strain>
    </source>
</reference>
<proteinExistence type="predicted"/>
<evidence type="ECO:0000259" key="4">
    <source>
        <dbReference type="PROSITE" id="PS01124"/>
    </source>
</evidence>
<sequence length="316" mass="35113">MKEYFSTEDFESRHRFDAWRDAVCSRLINARAQQTQATEFSGSFTYSTLADVDIASHTSRTALVWQRTPQCIRQHPASDYYIGLFRSGSGQLEQNGHRSTAQSGDMVIYDAARPFNFAMDQAAINIIRLPRTVFDHSAPGIDALAGVRLDAHRPGVTTLRQMMLEAFDYNSDTESAGHTGQFASTLFELIAAAINLQKSDASGKPDLYARMVAWLKQNLHQQQLSIASLASAHHVSPRTVSRLFAAHDSTPIGTLWQLRLVACRKVLLEGRARSITEVAFDHGFNDMSHFSLAFRKAFGCSPTSLIKKRSVSLPGE</sequence>
<name>A0ABN6DHU9_ERWRD</name>
<protein>
    <submittedName>
        <fullName evidence="5">AraC family transcriptional regulator</fullName>
    </submittedName>
</protein>
<dbReference type="InterPro" id="IPR020449">
    <property type="entry name" value="Tscrpt_reg_AraC-type_HTH"/>
</dbReference>
<accession>A0ABN6DHU9</accession>
<keyword evidence="3" id="KW-0804">Transcription</keyword>
<keyword evidence="6" id="KW-1185">Reference proteome</keyword>
<dbReference type="Pfam" id="PF14525">
    <property type="entry name" value="AraC_binding_2"/>
    <property type="match status" value="1"/>
</dbReference>
<dbReference type="Proteomes" id="UP000677515">
    <property type="component" value="Chromosome"/>
</dbReference>
<dbReference type="PANTHER" id="PTHR46796">
    <property type="entry name" value="HTH-TYPE TRANSCRIPTIONAL ACTIVATOR RHAS-RELATED"/>
    <property type="match status" value="1"/>
</dbReference>
<dbReference type="PROSITE" id="PS01124">
    <property type="entry name" value="HTH_ARAC_FAMILY_2"/>
    <property type="match status" value="1"/>
</dbReference>
<dbReference type="InterPro" id="IPR018060">
    <property type="entry name" value="HTH_AraC"/>
</dbReference>
<dbReference type="Gene3D" id="1.10.10.60">
    <property type="entry name" value="Homeodomain-like"/>
    <property type="match status" value="1"/>
</dbReference>
<dbReference type="SMART" id="SM00342">
    <property type="entry name" value="HTH_ARAC"/>
    <property type="match status" value="1"/>
</dbReference>
<dbReference type="SUPFAM" id="SSF46689">
    <property type="entry name" value="Homeodomain-like"/>
    <property type="match status" value="1"/>
</dbReference>
<feature type="domain" description="HTH araC/xylS-type" evidence="4">
    <location>
        <begin position="209"/>
        <end position="308"/>
    </location>
</feature>
<evidence type="ECO:0000256" key="3">
    <source>
        <dbReference type="ARBA" id="ARBA00023163"/>
    </source>
</evidence>
<keyword evidence="1" id="KW-0805">Transcription regulation</keyword>
<dbReference type="InterPro" id="IPR009057">
    <property type="entry name" value="Homeodomain-like_sf"/>
</dbReference>
<dbReference type="PANTHER" id="PTHR46796:SF6">
    <property type="entry name" value="ARAC SUBFAMILY"/>
    <property type="match status" value="1"/>
</dbReference>
<dbReference type="GeneID" id="99865069"/>